<dbReference type="EMBL" id="OY731404">
    <property type="protein sequence ID" value="CAJ1967621.1"/>
    <property type="molecule type" value="Genomic_DNA"/>
</dbReference>
<protein>
    <submittedName>
        <fullName evidence="1">Uncharacterized protein</fullName>
    </submittedName>
</protein>
<dbReference type="AlphaFoldDB" id="A0AA86VQM5"/>
<gene>
    <name evidence="1" type="ORF">AYBTSS11_LOCUS21278</name>
</gene>
<reference evidence="1" key="1">
    <citation type="submission" date="2023-10" db="EMBL/GenBank/DDBJ databases">
        <authorList>
            <person name="Domelevo Entfellner J.-B."/>
        </authorList>
    </citation>
    <scope>NUCLEOTIDE SEQUENCE</scope>
</reference>
<sequence length="80" mass="9230">MAVFTTTKREIEGPYIELQERVSGGTKIATGLEQSKQKFIWVLRDADKGEILDESEAKEHELPNRFDERVKGIGHPNWKF</sequence>
<keyword evidence="2" id="KW-1185">Reference proteome</keyword>
<organism evidence="1 2">
    <name type="scientific">Sphenostylis stenocarpa</name>
    <dbReference type="NCBI Taxonomy" id="92480"/>
    <lineage>
        <taxon>Eukaryota</taxon>
        <taxon>Viridiplantae</taxon>
        <taxon>Streptophyta</taxon>
        <taxon>Embryophyta</taxon>
        <taxon>Tracheophyta</taxon>
        <taxon>Spermatophyta</taxon>
        <taxon>Magnoliopsida</taxon>
        <taxon>eudicotyledons</taxon>
        <taxon>Gunneridae</taxon>
        <taxon>Pentapetalae</taxon>
        <taxon>rosids</taxon>
        <taxon>fabids</taxon>
        <taxon>Fabales</taxon>
        <taxon>Fabaceae</taxon>
        <taxon>Papilionoideae</taxon>
        <taxon>50 kb inversion clade</taxon>
        <taxon>NPAAA clade</taxon>
        <taxon>indigoferoid/millettioid clade</taxon>
        <taxon>Phaseoleae</taxon>
        <taxon>Sphenostylis</taxon>
    </lineage>
</organism>
<accession>A0AA86VQM5</accession>
<evidence type="ECO:0000313" key="2">
    <source>
        <dbReference type="Proteomes" id="UP001189624"/>
    </source>
</evidence>
<dbReference type="SUPFAM" id="SSF53756">
    <property type="entry name" value="UDP-Glycosyltransferase/glycogen phosphorylase"/>
    <property type="match status" value="1"/>
</dbReference>
<proteinExistence type="predicted"/>
<dbReference type="Gene3D" id="3.40.50.2000">
    <property type="entry name" value="Glycogen Phosphorylase B"/>
    <property type="match status" value="1"/>
</dbReference>
<dbReference type="Proteomes" id="UP001189624">
    <property type="component" value="Chromosome 7"/>
</dbReference>
<dbReference type="Gramene" id="rna-AYBTSS11_LOCUS21278">
    <property type="protein sequence ID" value="CAJ1967621.1"/>
    <property type="gene ID" value="gene-AYBTSS11_LOCUS21278"/>
</dbReference>
<evidence type="ECO:0000313" key="1">
    <source>
        <dbReference type="EMBL" id="CAJ1967621.1"/>
    </source>
</evidence>
<name>A0AA86VQM5_9FABA</name>